<evidence type="ECO:0000313" key="3">
    <source>
        <dbReference type="EMBL" id="KAK9863676.1"/>
    </source>
</evidence>
<evidence type="ECO:0000313" key="4">
    <source>
        <dbReference type="Proteomes" id="UP001485043"/>
    </source>
</evidence>
<feature type="transmembrane region" description="Helical" evidence="2">
    <location>
        <begin position="305"/>
        <end position="327"/>
    </location>
</feature>
<dbReference type="Proteomes" id="UP001485043">
    <property type="component" value="Unassembled WGS sequence"/>
</dbReference>
<feature type="transmembrane region" description="Helical" evidence="2">
    <location>
        <begin position="174"/>
        <end position="191"/>
    </location>
</feature>
<comment type="caution">
    <text evidence="3">The sequence shown here is derived from an EMBL/GenBank/DDBJ whole genome shotgun (WGS) entry which is preliminary data.</text>
</comment>
<evidence type="ECO:0000256" key="1">
    <source>
        <dbReference type="SAM" id="MobiDB-lite"/>
    </source>
</evidence>
<keyword evidence="2" id="KW-0812">Transmembrane</keyword>
<feature type="region of interest" description="Disordered" evidence="1">
    <location>
        <begin position="1"/>
        <end position="21"/>
    </location>
</feature>
<reference evidence="3 4" key="1">
    <citation type="journal article" date="2024" name="Nat. Commun.">
        <title>Phylogenomics reveals the evolutionary origins of lichenization in chlorophyte algae.</title>
        <authorList>
            <person name="Puginier C."/>
            <person name="Libourel C."/>
            <person name="Otte J."/>
            <person name="Skaloud P."/>
            <person name="Haon M."/>
            <person name="Grisel S."/>
            <person name="Petersen M."/>
            <person name="Berrin J.G."/>
            <person name="Delaux P.M."/>
            <person name="Dal Grande F."/>
            <person name="Keller J."/>
        </authorList>
    </citation>
    <scope>NUCLEOTIDE SEQUENCE [LARGE SCALE GENOMIC DNA]</scope>
    <source>
        <strain evidence="3 4">SAG 2523</strain>
    </source>
</reference>
<keyword evidence="2" id="KW-1133">Transmembrane helix</keyword>
<proteinExistence type="predicted"/>
<keyword evidence="4" id="KW-1185">Reference proteome</keyword>
<feature type="transmembrane region" description="Helical" evidence="2">
    <location>
        <begin position="44"/>
        <end position="65"/>
    </location>
</feature>
<organism evidence="3 4">
    <name type="scientific">Apatococcus fuscideae</name>
    <dbReference type="NCBI Taxonomy" id="2026836"/>
    <lineage>
        <taxon>Eukaryota</taxon>
        <taxon>Viridiplantae</taxon>
        <taxon>Chlorophyta</taxon>
        <taxon>core chlorophytes</taxon>
        <taxon>Trebouxiophyceae</taxon>
        <taxon>Chlorellales</taxon>
        <taxon>Chlorellaceae</taxon>
        <taxon>Apatococcus</taxon>
    </lineage>
</organism>
<sequence length="1004" mass="106520">QMAPRAAAGSEQAASNDLPPKAARGLPRSLAFLSQTVQHVVNNLWPILVLHAAVDLLLFLSYRVLHRILNQVAVTYMSMDPALIGNPWWVAASFDLNQFNTGYGRMMGGCFLVMLLYSLLLKCFANCATIMLCREGIEGMGLSWRPPIRRAIGAARQAAAAVRPLFGQVAQVELLVWVRLLPLLAFSLLLLPLPLTLPRIGNLLLATPVALLEGTPEDLAMKRAIRVVDGYRRPLLIAMAIPVALVRVLNGAKQGGLMMLPARYFKELPEIPIGAYILLVGATVILCRIRELLPYTVQLGRSQAAMARLGSFVIAAVIPLLVGQAVANDLLVACPMQLTTTVKTLSIASNKPVSQQENTGTNFISWLYTDVTGTTSCTNGTRTELDDGDSIEIPGTSVEIVRVLDELNVTSGSETGILHINDTSVVAVCNDGELYIMEVEDDGEVTGQVTINANTSCIGTNAVAMDSMLGASNPSPSVSKLWADSAGIPVAGFTIPAAAPATATGAAACTGQPDGYGTGLTADFYAWEYPSSSSVLSQFPLNFSGPADFTRCDCPNHETVNASWPGYPSLPPQGYINNYGVRMTGQFLVERPSSGVIGETPAIYPTASDYHLICLQHDDSAQMIVDGVSYYESESPVASIAGYKQYCEPIELAPGYHNLELRYGKSPLSTSSTFKFFVINAEQVNTVVLNGQSTYDIQWQGQGTCCTGPSGVACSFASAPLAAFTEITTIPGGDMVAVQASFSVGFTGPAGSYLGMFAQLNTSAVGGASVSAMTMSPATTIGNQQFFNLNFTSSINDPFTCLQTIFNMSGSFLAYDSSNQLCASQQFNTSSIYCSQPVCNMYATDMAFRGSEGLVTSRDSALIVLACTQEVTICEDCFSVSGPSSPSVAFFNQVDSSNSTYQLMVDWEPSYRGPITVGLQAARTSQQCSLDLAAPICEYDTVSDVGPLSFTVDSGVQVMASAFRILYACTGPQCSIAGGIVPTYDGTPAVGAMGSSSATLGLGR</sequence>
<protein>
    <submittedName>
        <fullName evidence="3">Uncharacterized protein</fullName>
    </submittedName>
</protein>
<accession>A0AAW1T3S5</accession>
<dbReference type="AlphaFoldDB" id="A0AAW1T3S5"/>
<evidence type="ECO:0000256" key="2">
    <source>
        <dbReference type="SAM" id="Phobius"/>
    </source>
</evidence>
<feature type="transmembrane region" description="Helical" evidence="2">
    <location>
        <begin position="111"/>
        <end position="133"/>
    </location>
</feature>
<keyword evidence="2" id="KW-0472">Membrane</keyword>
<name>A0AAW1T3S5_9CHLO</name>
<feature type="transmembrane region" description="Helical" evidence="2">
    <location>
        <begin position="235"/>
        <end position="253"/>
    </location>
</feature>
<dbReference type="EMBL" id="JALJOV010000443">
    <property type="protein sequence ID" value="KAK9863676.1"/>
    <property type="molecule type" value="Genomic_DNA"/>
</dbReference>
<gene>
    <name evidence="3" type="ORF">WJX84_000162</name>
</gene>
<feature type="transmembrane region" description="Helical" evidence="2">
    <location>
        <begin position="273"/>
        <end position="293"/>
    </location>
</feature>
<feature type="non-terminal residue" evidence="3">
    <location>
        <position position="1"/>
    </location>
</feature>